<dbReference type="Pfam" id="PF01618">
    <property type="entry name" value="MotA_ExbB"/>
    <property type="match status" value="1"/>
</dbReference>
<dbReference type="NCBIfam" id="TIGR02796">
    <property type="entry name" value="tolQ"/>
    <property type="match status" value="1"/>
</dbReference>
<dbReference type="KEGG" id="emp:EZMO1_3074"/>
<evidence type="ECO:0000256" key="10">
    <source>
        <dbReference type="HAMAP-Rule" id="MF_02202"/>
    </source>
</evidence>
<feature type="transmembrane region" description="Helical" evidence="10">
    <location>
        <begin position="16"/>
        <end position="37"/>
    </location>
</feature>
<keyword evidence="8 10" id="KW-0472">Membrane</keyword>
<dbReference type="InterPro" id="IPR050790">
    <property type="entry name" value="ExbB/TolQ_transport"/>
</dbReference>
<evidence type="ECO:0000313" key="12">
    <source>
        <dbReference type="EMBL" id="AMO57091.1"/>
    </source>
</evidence>
<dbReference type="STRING" id="570277.EZMO1_3074"/>
<dbReference type="PANTHER" id="PTHR30625">
    <property type="entry name" value="PROTEIN TOLQ"/>
    <property type="match status" value="1"/>
</dbReference>
<dbReference type="PATRIC" id="fig|570277.3.peg.3300"/>
<comment type="similarity">
    <text evidence="2 10">Belongs to the ExbB/TolQ family.</text>
</comment>
<keyword evidence="6 10" id="KW-0812">Transmembrane</keyword>
<evidence type="ECO:0000256" key="4">
    <source>
        <dbReference type="ARBA" id="ARBA00022519"/>
    </source>
</evidence>
<evidence type="ECO:0000256" key="3">
    <source>
        <dbReference type="ARBA" id="ARBA00022475"/>
    </source>
</evidence>
<dbReference type="GO" id="GO:0043213">
    <property type="term" value="P:bacteriocin transport"/>
    <property type="evidence" value="ECO:0007669"/>
    <property type="project" value="InterPro"/>
</dbReference>
<dbReference type="GO" id="GO:0017038">
    <property type="term" value="P:protein import"/>
    <property type="evidence" value="ECO:0007669"/>
    <property type="project" value="TreeGrafter"/>
</dbReference>
<dbReference type="InterPro" id="IPR014163">
    <property type="entry name" value="Tol-Pal_TolQ"/>
</dbReference>
<keyword evidence="4 10" id="KW-0997">Cell inner membrane</keyword>
<evidence type="ECO:0000256" key="1">
    <source>
        <dbReference type="ARBA" id="ARBA00004651"/>
    </source>
</evidence>
<dbReference type="Proteomes" id="UP000071065">
    <property type="component" value="Chromosome"/>
</dbReference>
<evidence type="ECO:0000256" key="5">
    <source>
        <dbReference type="ARBA" id="ARBA00022618"/>
    </source>
</evidence>
<keyword evidence="3 10" id="KW-1003">Cell membrane</keyword>
<dbReference type="GO" id="GO:0051301">
    <property type="term" value="P:cell division"/>
    <property type="evidence" value="ECO:0007669"/>
    <property type="project" value="UniProtKB-UniRule"/>
</dbReference>
<dbReference type="GO" id="GO:0005886">
    <property type="term" value="C:plasma membrane"/>
    <property type="evidence" value="ECO:0007669"/>
    <property type="project" value="UniProtKB-SubCell"/>
</dbReference>
<comment type="subunit">
    <text evidence="10">The Tol-Pal system is composed of five core proteins: the inner membrane proteins TolA, TolQ and TolR, the periplasmic protein TolB and the outer membrane protein Pal. They form a network linking the inner and outer membranes and the peptidoglycan layer.</text>
</comment>
<comment type="subcellular location">
    <subcellularLocation>
        <location evidence="10">Cell inner membrane</location>
        <topology evidence="10">Multi-pass membrane protein</topology>
    </subcellularLocation>
    <subcellularLocation>
        <location evidence="1">Cell membrane</location>
        <topology evidence="1">Multi-pass membrane protein</topology>
    </subcellularLocation>
</comment>
<name>A0A142BEB5_9GAMM</name>
<protein>
    <recommendedName>
        <fullName evidence="10">Tol-Pal system protein TolQ</fullName>
    </recommendedName>
</protein>
<feature type="transmembrane region" description="Helical" evidence="10">
    <location>
        <begin position="128"/>
        <end position="151"/>
    </location>
</feature>
<dbReference type="PANTHER" id="PTHR30625:SF3">
    <property type="entry name" value="TOL-PAL SYSTEM PROTEIN TOLQ"/>
    <property type="match status" value="1"/>
</dbReference>
<proteinExistence type="inferred from homology"/>
<keyword evidence="9 10" id="KW-0131">Cell cycle</keyword>
<gene>
    <name evidence="10 12" type="primary">tolQ</name>
    <name evidence="12" type="ORF">EZMO1_3074</name>
</gene>
<organism evidence="12 13">
    <name type="scientific">Endozoicomonas montiporae CL-33</name>
    <dbReference type="NCBI Taxonomy" id="570277"/>
    <lineage>
        <taxon>Bacteria</taxon>
        <taxon>Pseudomonadati</taxon>
        <taxon>Pseudomonadota</taxon>
        <taxon>Gammaproteobacteria</taxon>
        <taxon>Oceanospirillales</taxon>
        <taxon>Endozoicomonadaceae</taxon>
        <taxon>Endozoicomonas</taxon>
    </lineage>
</organism>
<accession>A0A142BEB5</accession>
<evidence type="ECO:0000313" key="13">
    <source>
        <dbReference type="Proteomes" id="UP000071065"/>
    </source>
</evidence>
<dbReference type="InterPro" id="IPR002898">
    <property type="entry name" value="MotA_ExbB_proton_chnl"/>
</dbReference>
<evidence type="ECO:0000256" key="2">
    <source>
        <dbReference type="ARBA" id="ARBA00010442"/>
    </source>
</evidence>
<sequence length="232" mass="25468">MADSMSMWSLISNSSWVVLLVLLMLVAASVVSWVMIVQRGLLIRNAQQTMLEFEDRFWSGMDLSQLFRELQDNASPDGGLENIFKAGFREFSRLRSQGTSDADAIMEGTQRAMRVAISREQEKLEMHLPFLASVGSTCPYVGLFGTVVGIMNSFRGLAQVQQATLASVAPGIAEALMTTAVGLVAAIPAVVAYNRYASRVDSLLASYETFADEFHSILHRKVHSRSNRPDAG</sequence>
<dbReference type="AlphaFoldDB" id="A0A142BEB5"/>
<feature type="transmembrane region" description="Helical" evidence="10">
    <location>
        <begin position="171"/>
        <end position="193"/>
    </location>
</feature>
<dbReference type="EMBL" id="CP013251">
    <property type="protein sequence ID" value="AMO57091.1"/>
    <property type="molecule type" value="Genomic_DNA"/>
</dbReference>
<comment type="function">
    <text evidence="10">Part of the Tol-Pal system, which plays a role in outer membrane invagination during cell division and is important for maintaining outer membrane integrity.</text>
</comment>
<feature type="domain" description="MotA/TolQ/ExbB proton channel" evidence="11">
    <location>
        <begin position="80"/>
        <end position="208"/>
    </location>
</feature>
<evidence type="ECO:0000256" key="8">
    <source>
        <dbReference type="ARBA" id="ARBA00023136"/>
    </source>
</evidence>
<keyword evidence="7 10" id="KW-1133">Transmembrane helix</keyword>
<reference evidence="12 13" key="1">
    <citation type="journal article" date="2016" name="Front. Microbiol.">
        <title>Genomic Insight into the Host-Endosymbiont Relationship of Endozoicomonas montiporae CL-33(T) with its Coral Host.</title>
        <authorList>
            <person name="Ding J.-Y."/>
            <person name="Shiu J.-H."/>
            <person name="Chen W.-M."/>
            <person name="Chiang Y.-R."/>
            <person name="Tang S.-L."/>
        </authorList>
    </citation>
    <scope>NUCLEOTIDE SEQUENCE [LARGE SCALE GENOMIC DNA]</scope>
    <source>
        <strain evidence="12 13">CL-33</strain>
    </source>
</reference>
<evidence type="ECO:0000256" key="6">
    <source>
        <dbReference type="ARBA" id="ARBA00022692"/>
    </source>
</evidence>
<evidence type="ECO:0000256" key="9">
    <source>
        <dbReference type="ARBA" id="ARBA00023306"/>
    </source>
</evidence>
<evidence type="ECO:0000259" key="11">
    <source>
        <dbReference type="Pfam" id="PF01618"/>
    </source>
</evidence>
<evidence type="ECO:0000256" key="7">
    <source>
        <dbReference type="ARBA" id="ARBA00022989"/>
    </source>
</evidence>
<keyword evidence="5 10" id="KW-0132">Cell division</keyword>
<dbReference type="HAMAP" id="MF_02202">
    <property type="entry name" value="TolQ"/>
    <property type="match status" value="1"/>
</dbReference>